<keyword evidence="5" id="KW-1185">Reference proteome</keyword>
<feature type="domain" description="AB hydrolase-1" evidence="3">
    <location>
        <begin position="58"/>
        <end position="295"/>
    </location>
</feature>
<proteinExistence type="inferred from homology"/>
<dbReference type="PRINTS" id="PR00793">
    <property type="entry name" value="PROAMNOPTASE"/>
</dbReference>
<dbReference type="Proteomes" id="UP001203880">
    <property type="component" value="Unassembled WGS sequence"/>
</dbReference>
<dbReference type="GO" id="GO:0016787">
    <property type="term" value="F:hydrolase activity"/>
    <property type="evidence" value="ECO:0007669"/>
    <property type="project" value="UniProtKB-KW"/>
</dbReference>
<accession>A0ABT0PWI0</accession>
<dbReference type="InterPro" id="IPR050471">
    <property type="entry name" value="AB_hydrolase"/>
</dbReference>
<dbReference type="PANTHER" id="PTHR43433">
    <property type="entry name" value="HYDROLASE, ALPHA/BETA FOLD FAMILY PROTEIN"/>
    <property type="match status" value="1"/>
</dbReference>
<organism evidence="4 5">
    <name type="scientific">Ruegeria spongiae</name>
    <dbReference type="NCBI Taxonomy" id="2942209"/>
    <lineage>
        <taxon>Bacteria</taxon>
        <taxon>Pseudomonadati</taxon>
        <taxon>Pseudomonadota</taxon>
        <taxon>Alphaproteobacteria</taxon>
        <taxon>Rhodobacterales</taxon>
        <taxon>Roseobacteraceae</taxon>
        <taxon>Ruegeria</taxon>
    </lineage>
</organism>
<dbReference type="InterPro" id="IPR002410">
    <property type="entry name" value="Peptidase_S33"/>
</dbReference>
<dbReference type="Pfam" id="PF00561">
    <property type="entry name" value="Abhydrolase_1"/>
    <property type="match status" value="1"/>
</dbReference>
<evidence type="ECO:0000256" key="1">
    <source>
        <dbReference type="ARBA" id="ARBA00010088"/>
    </source>
</evidence>
<dbReference type="SUPFAM" id="SSF53474">
    <property type="entry name" value="alpha/beta-Hydrolases"/>
    <property type="match status" value="1"/>
</dbReference>
<keyword evidence="2 4" id="KW-0378">Hydrolase</keyword>
<comment type="caution">
    <text evidence="4">The sequence shown here is derived from an EMBL/GenBank/DDBJ whole genome shotgun (WGS) entry which is preliminary data.</text>
</comment>
<evidence type="ECO:0000313" key="5">
    <source>
        <dbReference type="Proteomes" id="UP001203880"/>
    </source>
</evidence>
<dbReference type="Gene3D" id="3.40.50.1820">
    <property type="entry name" value="alpha/beta hydrolase"/>
    <property type="match status" value="1"/>
</dbReference>
<dbReference type="EMBL" id="JAMFMB010000001">
    <property type="protein sequence ID" value="MCL6281964.1"/>
    <property type="molecule type" value="Genomic_DNA"/>
</dbReference>
<evidence type="ECO:0000256" key="2">
    <source>
        <dbReference type="ARBA" id="ARBA00022801"/>
    </source>
</evidence>
<dbReference type="PANTHER" id="PTHR43433:SF5">
    <property type="entry name" value="AB HYDROLASE-1 DOMAIN-CONTAINING PROTEIN"/>
    <property type="match status" value="1"/>
</dbReference>
<evidence type="ECO:0000313" key="4">
    <source>
        <dbReference type="EMBL" id="MCL6281964.1"/>
    </source>
</evidence>
<dbReference type="PRINTS" id="PR00111">
    <property type="entry name" value="ABHYDROLASE"/>
</dbReference>
<name>A0ABT0PWI0_9RHOB</name>
<dbReference type="RefSeq" id="WP_249705878.1">
    <property type="nucleotide sequence ID" value="NZ_JAMFMB010000001.1"/>
</dbReference>
<gene>
    <name evidence="4" type="ORF">M3P21_00320</name>
</gene>
<protein>
    <submittedName>
        <fullName evidence="4">Alpha/beta hydrolase</fullName>
    </submittedName>
</protein>
<reference evidence="4" key="1">
    <citation type="submission" date="2022-05" db="EMBL/GenBank/DDBJ databases">
        <authorList>
            <person name="Park J.-S."/>
        </authorList>
    </citation>
    <scope>NUCLEOTIDE SEQUENCE</scope>
    <source>
        <strain evidence="4">2012CJ41-6</strain>
    </source>
</reference>
<comment type="similarity">
    <text evidence="1">Belongs to the peptidase S33 family.</text>
</comment>
<evidence type="ECO:0000259" key="3">
    <source>
        <dbReference type="Pfam" id="PF00561"/>
    </source>
</evidence>
<sequence>MRALVIILLVLGAFWALTLWLANRNEARAEASHPARGELLQVDGHQVHAEVMGEGPDVVLIHGSNGNTNDMTYRLAPALAKNYRVIVFDRPGLGYSDPLNPNGATITEQATQLMKAAQQLGADKPIVVGQSYGGAVALAWAVAHPDALAALVPIAGASNPWDTELELFYKLTANPIGAAVVNPLITAYVPQSVVEDTFVDVFAPNPMPEDYADHFGPGLSLRRDSLRANARQRYNLLGEIEELAPRYHEISVPTEIVHGTDDTVVGLEIHSQTLVEQIPDAVLTSLEGVGHMPQHVSVPEVVDAIDRAAERAGLR</sequence>
<dbReference type="InterPro" id="IPR029058">
    <property type="entry name" value="AB_hydrolase_fold"/>
</dbReference>
<dbReference type="InterPro" id="IPR000073">
    <property type="entry name" value="AB_hydrolase_1"/>
</dbReference>